<name>A0A133Y420_9LACT</name>
<sequence>MGAGALGLITMQNEFSTARMRTIFDDKNRLDKMCQVERAFAKAQGELGIIPKEASDCIQKTVRVKNIAIRELYLESAKAGHFTSGFVTYFSKRLGEEAGQYIHYGLTTQDVLDTATVLILRDAHRVILDNMESLLREQIKQVRKYRQTIIVGHAHGQVAAPTTLGYQLAIVLDELGRYYKELHEIASFVFTGAFAGVVGTYASFGPQAQSIVEKACQQLDLSVPTLCWHTQRDRFIDYAHILAKFSGVLGKLGQDLFDASRSEIGEFEEGYVSGRQGSTTIPTIRPPYLCEILINLNQLICQEMPLMYQSSRITGEKDTIAWRNQWVALPNICLYLSGQVNAARALIRYGRWKRTQIAKNVQQKKTEIMSEALMFALGRKIGKQRAHALLYEVMNHAQNRGLSLHEELIHNQRILSIVSIKKLEETLKPSTYIGLATKKGRPSCEEYFRFNNLFFRKKRLNGKKN</sequence>
<dbReference type="SMART" id="SM00998">
    <property type="entry name" value="ADSL_C"/>
    <property type="match status" value="1"/>
</dbReference>
<dbReference type="InterPro" id="IPR008948">
    <property type="entry name" value="L-Aspartase-like"/>
</dbReference>
<dbReference type="PRINTS" id="PR00149">
    <property type="entry name" value="FUMRATELYASE"/>
</dbReference>
<dbReference type="Pfam" id="PF10397">
    <property type="entry name" value="ADSL_C"/>
    <property type="match status" value="1"/>
</dbReference>
<evidence type="ECO:0000313" key="3">
    <source>
        <dbReference type="EMBL" id="KXB37953.1"/>
    </source>
</evidence>
<accession>A0A133Y420</accession>
<evidence type="ECO:0000313" key="4">
    <source>
        <dbReference type="Proteomes" id="UP000070422"/>
    </source>
</evidence>
<evidence type="ECO:0000256" key="1">
    <source>
        <dbReference type="ARBA" id="ARBA00023239"/>
    </source>
</evidence>
<dbReference type="InterPro" id="IPR000362">
    <property type="entry name" value="Fumarate_lyase_fam"/>
</dbReference>
<dbReference type="AlphaFoldDB" id="A0A133Y420"/>
<dbReference type="GO" id="GO:0005829">
    <property type="term" value="C:cytosol"/>
    <property type="evidence" value="ECO:0007669"/>
    <property type="project" value="TreeGrafter"/>
</dbReference>
<organism evidence="3 4">
    <name type="scientific">Aerococcus christensenii</name>
    <dbReference type="NCBI Taxonomy" id="87541"/>
    <lineage>
        <taxon>Bacteria</taxon>
        <taxon>Bacillati</taxon>
        <taxon>Bacillota</taxon>
        <taxon>Bacilli</taxon>
        <taxon>Lactobacillales</taxon>
        <taxon>Aerococcaceae</taxon>
        <taxon>Aerococcus</taxon>
    </lineage>
</organism>
<dbReference type="PATRIC" id="fig|87541.4.peg.237"/>
<dbReference type="EMBL" id="LSCQ01000016">
    <property type="protein sequence ID" value="KXB37953.1"/>
    <property type="molecule type" value="Genomic_DNA"/>
</dbReference>
<dbReference type="PANTHER" id="PTHR43172:SF1">
    <property type="entry name" value="ADENYLOSUCCINATE LYASE"/>
    <property type="match status" value="1"/>
</dbReference>
<proteinExistence type="predicted"/>
<dbReference type="PANTHER" id="PTHR43172">
    <property type="entry name" value="ADENYLOSUCCINATE LYASE"/>
    <property type="match status" value="1"/>
</dbReference>
<protein>
    <submittedName>
        <fullName evidence="3">Lyase</fullName>
    </submittedName>
</protein>
<dbReference type="Gene3D" id="1.20.200.10">
    <property type="entry name" value="Fumarase/aspartase (Central domain)"/>
    <property type="match status" value="1"/>
</dbReference>
<keyword evidence="1 3" id="KW-0456">Lyase</keyword>
<dbReference type="Pfam" id="PF00206">
    <property type="entry name" value="Lyase_1"/>
    <property type="match status" value="1"/>
</dbReference>
<dbReference type="Gene3D" id="1.10.40.30">
    <property type="entry name" value="Fumarase/aspartase (C-terminal domain)"/>
    <property type="match status" value="1"/>
</dbReference>
<dbReference type="GO" id="GO:0004018">
    <property type="term" value="F:N6-(1,2-dicarboxyethyl)AMP AMP-lyase (fumarate-forming) activity"/>
    <property type="evidence" value="ECO:0007669"/>
    <property type="project" value="TreeGrafter"/>
</dbReference>
<feature type="domain" description="Adenylosuccinate lyase C-terminal" evidence="2">
    <location>
        <begin position="368"/>
        <end position="448"/>
    </location>
</feature>
<dbReference type="SUPFAM" id="SSF48557">
    <property type="entry name" value="L-aspartase-like"/>
    <property type="match status" value="1"/>
</dbReference>
<dbReference type="Proteomes" id="UP000070422">
    <property type="component" value="Unassembled WGS sequence"/>
</dbReference>
<evidence type="ECO:0000259" key="2">
    <source>
        <dbReference type="SMART" id="SM00998"/>
    </source>
</evidence>
<dbReference type="InterPro" id="IPR019468">
    <property type="entry name" value="AdenyloSucc_lyase_C"/>
</dbReference>
<gene>
    <name evidence="3" type="ORF">HMPREF3187_00238</name>
</gene>
<dbReference type="GO" id="GO:0070626">
    <property type="term" value="F:(S)-2-(5-amino-1-(5-phospho-D-ribosyl)imidazole-4-carboxamido) succinate lyase (fumarate-forming) activity"/>
    <property type="evidence" value="ECO:0007669"/>
    <property type="project" value="TreeGrafter"/>
</dbReference>
<dbReference type="GO" id="GO:0044208">
    <property type="term" value="P:'de novo' AMP biosynthetic process"/>
    <property type="evidence" value="ECO:0007669"/>
    <property type="project" value="TreeGrafter"/>
</dbReference>
<dbReference type="InterPro" id="IPR022761">
    <property type="entry name" value="Fumarate_lyase_N"/>
</dbReference>
<comment type="caution">
    <text evidence="3">The sequence shown here is derived from an EMBL/GenBank/DDBJ whole genome shotgun (WGS) entry which is preliminary data.</text>
</comment>
<reference evidence="3 4" key="1">
    <citation type="submission" date="2016-01" db="EMBL/GenBank/DDBJ databases">
        <authorList>
            <person name="Oliw E.H."/>
        </authorList>
    </citation>
    <scope>NUCLEOTIDE SEQUENCE [LARGE SCALE GENOMIC DNA]</scope>
    <source>
        <strain evidence="3 4">KA00635</strain>
    </source>
</reference>